<dbReference type="AlphaFoldDB" id="A0A2U1K139"/>
<dbReference type="OrthoDB" id="961372at2"/>
<protein>
    <recommendedName>
        <fullName evidence="3">DDE transposase family protein</fullName>
    </recommendedName>
</protein>
<name>A0A2U1K139_9FLAO</name>
<dbReference type="EMBL" id="QCZH01000002">
    <property type="protein sequence ID" value="PWA10965.1"/>
    <property type="molecule type" value="Genomic_DNA"/>
</dbReference>
<gene>
    <name evidence="1" type="ORF">DB891_03800</name>
</gene>
<accession>A0A2U1K139</accession>
<comment type="caution">
    <text evidence="1">The sequence shown here is derived from an EMBL/GenBank/DDBJ whole genome shotgun (WGS) entry which is preliminary data.</text>
</comment>
<proteinExistence type="predicted"/>
<dbReference type="RefSeq" id="WP_116760754.1">
    <property type="nucleotide sequence ID" value="NZ_QCZH01000002.1"/>
</dbReference>
<sequence>MAKIREQKLAEDLYIKGKKTAKDISILLGVSEKTIGGWIDKFKWKDRRNALLSSGQNGLESISNLICIYSEKLVEMENDPEAKDEQKIKLVDALAKLNKTKDTFEKEYRIPYNTYINVMDLIMSDMISKVDAKHSLAILEFFENHTNELALKY</sequence>
<dbReference type="Proteomes" id="UP000245618">
    <property type="component" value="Unassembled WGS sequence"/>
</dbReference>
<reference evidence="1 2" key="1">
    <citation type="submission" date="2018-04" db="EMBL/GenBank/DDBJ databases">
        <title>Flavobacterium sp. nov., isolated from glacier ice.</title>
        <authorList>
            <person name="Liu Q."/>
            <person name="Xin Y.-H."/>
        </authorList>
    </citation>
    <scope>NUCLEOTIDE SEQUENCE [LARGE SCALE GENOMIC DNA]</scope>
    <source>
        <strain evidence="1 2">LB2P30</strain>
    </source>
</reference>
<evidence type="ECO:0008006" key="3">
    <source>
        <dbReference type="Google" id="ProtNLM"/>
    </source>
</evidence>
<evidence type="ECO:0000313" key="2">
    <source>
        <dbReference type="Proteomes" id="UP000245618"/>
    </source>
</evidence>
<keyword evidence="2" id="KW-1185">Reference proteome</keyword>
<organism evidence="1 2">
    <name type="scientific">Flavobacterium laiguense</name>
    <dbReference type="NCBI Taxonomy" id="2169409"/>
    <lineage>
        <taxon>Bacteria</taxon>
        <taxon>Pseudomonadati</taxon>
        <taxon>Bacteroidota</taxon>
        <taxon>Flavobacteriia</taxon>
        <taxon>Flavobacteriales</taxon>
        <taxon>Flavobacteriaceae</taxon>
        <taxon>Flavobacterium</taxon>
    </lineage>
</organism>
<evidence type="ECO:0000313" key="1">
    <source>
        <dbReference type="EMBL" id="PWA10965.1"/>
    </source>
</evidence>